<sequence>MTTSHRTIAAWLWILPLASSISVPTGKLTPITPAQPRSRTPSRHPPSAPAPVVEYTIEHPEPPPLDPRYVPITYKYISALSPNSIFYVPVQYRNLNNLPNQDIEYVFPRKYISATAHVKGVDLSYPTKPLRQPPTKYLHYYPIKTIEYNPYKHEFGFTSRDTDYTLPGKSIYGVSGKGSDVTSGPSKDYPSPKSSLRIYKGKGEDFSASTKASEYSRKPSESAYPKKVLDHNAAPRKYSYFVNHKY</sequence>
<feature type="region of interest" description="Disordered" evidence="1">
    <location>
        <begin position="28"/>
        <end position="50"/>
    </location>
</feature>
<proteinExistence type="predicted"/>
<feature type="signal peptide" evidence="2">
    <location>
        <begin position="1"/>
        <end position="20"/>
    </location>
</feature>
<evidence type="ECO:0000313" key="4">
    <source>
        <dbReference type="EMBL" id="JAS34685.1"/>
    </source>
</evidence>
<feature type="region of interest" description="Disordered" evidence="1">
    <location>
        <begin position="176"/>
        <end position="228"/>
    </location>
</feature>
<dbReference type="EMBL" id="GEDC01002613">
    <property type="protein sequence ID" value="JAS34685.1"/>
    <property type="molecule type" value="Transcribed_RNA"/>
</dbReference>
<evidence type="ECO:0000313" key="3">
    <source>
        <dbReference type="EMBL" id="JAS16338.1"/>
    </source>
</evidence>
<keyword evidence="2" id="KW-0732">Signal</keyword>
<protein>
    <submittedName>
        <fullName evidence="3">Uncharacterized protein</fullName>
    </submittedName>
</protein>
<evidence type="ECO:0000256" key="2">
    <source>
        <dbReference type="SAM" id="SignalP"/>
    </source>
</evidence>
<evidence type="ECO:0000256" key="1">
    <source>
        <dbReference type="SAM" id="MobiDB-lite"/>
    </source>
</evidence>
<dbReference type="AlphaFoldDB" id="A0A1B6CSE3"/>
<reference evidence="3" key="1">
    <citation type="submission" date="2015-12" db="EMBL/GenBank/DDBJ databases">
        <title>De novo transcriptome assembly of four potential Pierce s Disease insect vectors from Arizona vineyards.</title>
        <authorList>
            <person name="Tassone E.E."/>
        </authorList>
    </citation>
    <scope>NUCLEOTIDE SEQUENCE</scope>
</reference>
<dbReference type="EMBL" id="GEDC01020960">
    <property type="protein sequence ID" value="JAS16338.1"/>
    <property type="molecule type" value="Transcribed_RNA"/>
</dbReference>
<gene>
    <name evidence="4" type="ORF">g.37140</name>
    <name evidence="3" type="ORF">g.37142</name>
</gene>
<feature type="chain" id="PRO_5008580613" evidence="2">
    <location>
        <begin position="21"/>
        <end position="246"/>
    </location>
</feature>
<accession>A0A1B6CSE3</accession>
<organism evidence="3">
    <name type="scientific">Clastoptera arizonana</name>
    <name type="common">Arizona spittle bug</name>
    <dbReference type="NCBI Taxonomy" id="38151"/>
    <lineage>
        <taxon>Eukaryota</taxon>
        <taxon>Metazoa</taxon>
        <taxon>Ecdysozoa</taxon>
        <taxon>Arthropoda</taxon>
        <taxon>Hexapoda</taxon>
        <taxon>Insecta</taxon>
        <taxon>Pterygota</taxon>
        <taxon>Neoptera</taxon>
        <taxon>Paraneoptera</taxon>
        <taxon>Hemiptera</taxon>
        <taxon>Auchenorrhyncha</taxon>
        <taxon>Cercopoidea</taxon>
        <taxon>Clastopteridae</taxon>
        <taxon>Clastoptera</taxon>
    </lineage>
</organism>
<name>A0A1B6CSE3_9HEMI</name>